<evidence type="ECO:0000256" key="9">
    <source>
        <dbReference type="ARBA" id="ARBA00023065"/>
    </source>
</evidence>
<evidence type="ECO:0000256" key="8">
    <source>
        <dbReference type="ARBA" id="ARBA00022781"/>
    </source>
</evidence>
<reference evidence="20 21" key="1">
    <citation type="submission" date="2016-10" db="EMBL/GenBank/DDBJ databases">
        <authorList>
            <person name="de Groot N.N."/>
        </authorList>
    </citation>
    <scope>NUCLEOTIDE SEQUENCE [LARGE SCALE GENOMIC DNA]</scope>
    <source>
        <strain evidence="20 21">DSM 18438</strain>
    </source>
</reference>
<keyword evidence="6 15" id="KW-0813">Transport</keyword>
<evidence type="ECO:0000256" key="7">
    <source>
        <dbReference type="ARBA" id="ARBA00022475"/>
    </source>
</evidence>
<keyword evidence="12 15" id="KW-0066">ATP synthesis</keyword>
<dbReference type="Pfam" id="PF02823">
    <property type="entry name" value="ATP-synt_DE_N"/>
    <property type="match status" value="1"/>
</dbReference>
<dbReference type="GO" id="GO:0005524">
    <property type="term" value="F:ATP binding"/>
    <property type="evidence" value="ECO:0007669"/>
    <property type="project" value="UniProtKB-UniRule"/>
</dbReference>
<accession>A0A1I1I5Y9</accession>
<dbReference type="AlphaFoldDB" id="A0A1I1I5Y9"/>
<dbReference type="NCBIfam" id="NF001847">
    <property type="entry name" value="PRK00571.1-4"/>
    <property type="match status" value="1"/>
</dbReference>
<dbReference type="SUPFAM" id="SSF46604">
    <property type="entry name" value="Epsilon subunit of F1F0-ATP synthase C-terminal domain"/>
    <property type="match status" value="1"/>
</dbReference>
<dbReference type="EMBL" id="FOLH01000004">
    <property type="protein sequence ID" value="SFC31727.1"/>
    <property type="molecule type" value="Genomic_DNA"/>
</dbReference>
<evidence type="ECO:0000256" key="15">
    <source>
        <dbReference type="HAMAP-Rule" id="MF_00530"/>
    </source>
</evidence>
<dbReference type="Proteomes" id="UP000199058">
    <property type="component" value="Unassembled WGS sequence"/>
</dbReference>
<keyword evidence="10 15" id="KW-0472">Membrane</keyword>
<dbReference type="OrthoDB" id="9791445at2"/>
<comment type="subcellular location">
    <subcellularLocation>
        <location evidence="2 15">Cell membrane</location>
        <topology evidence="2 15">Peripheral membrane protein</topology>
    </subcellularLocation>
</comment>
<dbReference type="NCBIfam" id="TIGR01216">
    <property type="entry name" value="ATP_synt_epsi"/>
    <property type="match status" value="1"/>
</dbReference>
<dbReference type="STRING" id="1122252.SAMN05660443_2226"/>
<dbReference type="InterPro" id="IPR020547">
    <property type="entry name" value="ATP_synth_F1_esu_C"/>
</dbReference>
<evidence type="ECO:0000256" key="2">
    <source>
        <dbReference type="ARBA" id="ARBA00004202"/>
    </source>
</evidence>
<dbReference type="CDD" id="cd12152">
    <property type="entry name" value="F1-ATPase_delta"/>
    <property type="match status" value="1"/>
</dbReference>
<protein>
    <recommendedName>
        <fullName evidence="5 15">ATP synthase epsilon chain</fullName>
    </recommendedName>
    <alternativeName>
        <fullName evidence="14 15">ATP synthase F1 sector epsilon subunit</fullName>
    </alternativeName>
    <alternativeName>
        <fullName evidence="13 15">F-ATPase epsilon subunit</fullName>
    </alternativeName>
</protein>
<evidence type="ECO:0000256" key="5">
    <source>
        <dbReference type="ARBA" id="ARBA00014480"/>
    </source>
</evidence>
<dbReference type="Pfam" id="PF00401">
    <property type="entry name" value="ATP-synt_DE"/>
    <property type="match status" value="1"/>
</dbReference>
<dbReference type="GO" id="GO:0045259">
    <property type="term" value="C:proton-transporting ATP synthase complex"/>
    <property type="evidence" value="ECO:0007669"/>
    <property type="project" value="UniProtKB-KW"/>
</dbReference>
<dbReference type="FunFam" id="2.60.15.10:FF:000001">
    <property type="entry name" value="ATP synthase epsilon chain"/>
    <property type="match status" value="1"/>
</dbReference>
<proteinExistence type="inferred from homology"/>
<feature type="domain" description="ATP synthase F1 complex delta/epsilon subunit N-terminal" evidence="19">
    <location>
        <begin position="5"/>
        <end position="84"/>
    </location>
</feature>
<feature type="coiled-coil region" evidence="17">
    <location>
        <begin position="92"/>
        <end position="119"/>
    </location>
</feature>
<evidence type="ECO:0000256" key="11">
    <source>
        <dbReference type="ARBA" id="ARBA00023196"/>
    </source>
</evidence>
<keyword evidence="8 15" id="KW-0375">Hydrogen ion transport</keyword>
<evidence type="ECO:0000259" key="19">
    <source>
        <dbReference type="Pfam" id="PF02823"/>
    </source>
</evidence>
<keyword evidence="9 15" id="KW-0406">Ion transport</keyword>
<dbReference type="InterPro" id="IPR020546">
    <property type="entry name" value="ATP_synth_F1_dsu/esu_N"/>
</dbReference>
<dbReference type="InterPro" id="IPR036794">
    <property type="entry name" value="ATP_F1_dsu/esu_C_sf"/>
</dbReference>
<dbReference type="PANTHER" id="PTHR13822:SF10">
    <property type="entry name" value="ATP SYNTHASE EPSILON CHAIN, CHLOROPLASTIC"/>
    <property type="match status" value="1"/>
</dbReference>
<dbReference type="GO" id="GO:0046933">
    <property type="term" value="F:proton-transporting ATP synthase activity, rotational mechanism"/>
    <property type="evidence" value="ECO:0007669"/>
    <property type="project" value="UniProtKB-UniRule"/>
</dbReference>
<evidence type="ECO:0000256" key="3">
    <source>
        <dbReference type="ARBA" id="ARBA00005712"/>
    </source>
</evidence>
<evidence type="ECO:0000256" key="4">
    <source>
        <dbReference type="ARBA" id="ARBA00011648"/>
    </source>
</evidence>
<organism evidence="20 21">
    <name type="scientific">Marinospirillum celere</name>
    <dbReference type="NCBI Taxonomy" id="1122252"/>
    <lineage>
        <taxon>Bacteria</taxon>
        <taxon>Pseudomonadati</taxon>
        <taxon>Pseudomonadota</taxon>
        <taxon>Gammaproteobacteria</taxon>
        <taxon>Oceanospirillales</taxon>
        <taxon>Oceanospirillaceae</taxon>
        <taxon>Marinospirillum</taxon>
    </lineage>
</organism>
<dbReference type="PANTHER" id="PTHR13822">
    <property type="entry name" value="ATP SYNTHASE DELTA/EPSILON CHAIN"/>
    <property type="match status" value="1"/>
</dbReference>
<comment type="subunit">
    <text evidence="4 15 16">F-type ATPases have 2 components, CF(1) - the catalytic core - and CF(0) - the membrane proton channel. CF(1) has five subunits: alpha(3), beta(3), gamma(1), delta(1), epsilon(1). CF(0) has three main subunits: a, b and c.</text>
</comment>
<sequence length="141" mass="15080">MAMTLHCNIVSAEKKLFDGRAEIVVASGVQGELGILPGHTPLLTELKPGTIKVKKQGGEEELIYVSSGFLEVQPDTVTVLADSAERADNIDEAAAKEAMEAAQRAMQDQTAEMEYAQAAAMLAQAAAQLQTIQQLRKKLGK</sequence>
<evidence type="ECO:0000256" key="17">
    <source>
        <dbReference type="SAM" id="Coils"/>
    </source>
</evidence>
<evidence type="ECO:0000259" key="18">
    <source>
        <dbReference type="Pfam" id="PF00401"/>
    </source>
</evidence>
<dbReference type="InterPro" id="IPR001469">
    <property type="entry name" value="ATP_synth_F1_dsu/esu"/>
</dbReference>
<gene>
    <name evidence="15" type="primary">atpC</name>
    <name evidence="20" type="ORF">SAMN05660443_2226</name>
</gene>
<dbReference type="NCBIfam" id="NF009977">
    <property type="entry name" value="PRK13442.1"/>
    <property type="match status" value="1"/>
</dbReference>
<keyword evidence="11 15" id="KW-0139">CF(1)</keyword>
<name>A0A1I1I5Y9_9GAMM</name>
<dbReference type="RefSeq" id="WP_091963460.1">
    <property type="nucleotide sequence ID" value="NZ_FOLH01000004.1"/>
</dbReference>
<dbReference type="SUPFAM" id="SSF51344">
    <property type="entry name" value="Epsilon subunit of F1F0-ATP synthase N-terminal domain"/>
    <property type="match status" value="1"/>
</dbReference>
<evidence type="ECO:0000256" key="14">
    <source>
        <dbReference type="ARBA" id="ARBA00031795"/>
    </source>
</evidence>
<evidence type="ECO:0000256" key="12">
    <source>
        <dbReference type="ARBA" id="ARBA00023310"/>
    </source>
</evidence>
<dbReference type="InterPro" id="IPR036771">
    <property type="entry name" value="ATPsynth_dsu/esu_N"/>
</dbReference>
<evidence type="ECO:0000256" key="1">
    <source>
        <dbReference type="ARBA" id="ARBA00003543"/>
    </source>
</evidence>
<dbReference type="HAMAP" id="MF_00530">
    <property type="entry name" value="ATP_synth_epsil_bac"/>
    <property type="match status" value="1"/>
</dbReference>
<keyword evidence="21" id="KW-1185">Reference proteome</keyword>
<evidence type="ECO:0000256" key="16">
    <source>
        <dbReference type="RuleBase" id="RU003656"/>
    </source>
</evidence>
<evidence type="ECO:0000256" key="10">
    <source>
        <dbReference type="ARBA" id="ARBA00023136"/>
    </source>
</evidence>
<evidence type="ECO:0000313" key="20">
    <source>
        <dbReference type="EMBL" id="SFC31727.1"/>
    </source>
</evidence>
<comment type="similarity">
    <text evidence="3 15 16">Belongs to the ATPase epsilon chain family.</text>
</comment>
<evidence type="ECO:0000313" key="21">
    <source>
        <dbReference type="Proteomes" id="UP000199058"/>
    </source>
</evidence>
<dbReference type="Gene3D" id="2.60.15.10">
    <property type="entry name" value="F0F1 ATP synthase delta/epsilon subunit, N-terminal"/>
    <property type="match status" value="1"/>
</dbReference>
<feature type="domain" description="ATP synthase epsilon subunit C-terminal" evidence="18">
    <location>
        <begin position="88"/>
        <end position="133"/>
    </location>
</feature>
<evidence type="ECO:0000256" key="13">
    <source>
        <dbReference type="ARBA" id="ARBA00030215"/>
    </source>
</evidence>
<comment type="function">
    <text evidence="1 15">Produces ATP from ADP in the presence of a proton gradient across the membrane.</text>
</comment>
<evidence type="ECO:0000256" key="6">
    <source>
        <dbReference type="ARBA" id="ARBA00022448"/>
    </source>
</evidence>
<keyword evidence="7 15" id="KW-1003">Cell membrane</keyword>
<dbReference type="GO" id="GO:0005886">
    <property type="term" value="C:plasma membrane"/>
    <property type="evidence" value="ECO:0007669"/>
    <property type="project" value="UniProtKB-SubCell"/>
</dbReference>
<keyword evidence="17" id="KW-0175">Coiled coil</keyword>